<name>A0ABS7MBN3_9SPHN</name>
<dbReference type="Pfam" id="PF12680">
    <property type="entry name" value="SnoaL_2"/>
    <property type="match status" value="1"/>
</dbReference>
<evidence type="ECO:0000259" key="1">
    <source>
        <dbReference type="Pfam" id="PF12680"/>
    </source>
</evidence>
<proteinExistence type="predicted"/>
<dbReference type="Proteomes" id="UP001166571">
    <property type="component" value="Unassembled WGS sequence"/>
</dbReference>
<dbReference type="InterPro" id="IPR037401">
    <property type="entry name" value="SnoaL-like"/>
</dbReference>
<evidence type="ECO:0000313" key="3">
    <source>
        <dbReference type="Proteomes" id="UP001166571"/>
    </source>
</evidence>
<evidence type="ECO:0000313" key="2">
    <source>
        <dbReference type="EMBL" id="MBY4636434.1"/>
    </source>
</evidence>
<keyword evidence="3" id="KW-1185">Reference proteome</keyword>
<organism evidence="2 3">
    <name type="scientific">Sphingopyxis jiangsuensis</name>
    <dbReference type="NCBI Taxonomy" id="2871171"/>
    <lineage>
        <taxon>Bacteria</taxon>
        <taxon>Pseudomonadati</taxon>
        <taxon>Pseudomonadota</taxon>
        <taxon>Alphaproteobacteria</taxon>
        <taxon>Sphingomonadales</taxon>
        <taxon>Sphingomonadaceae</taxon>
        <taxon>Sphingopyxis</taxon>
    </lineage>
</organism>
<accession>A0ABS7MBN3</accession>
<dbReference type="SUPFAM" id="SSF54427">
    <property type="entry name" value="NTF2-like"/>
    <property type="match status" value="1"/>
</dbReference>
<feature type="domain" description="SnoaL-like" evidence="1">
    <location>
        <begin position="12"/>
        <end position="119"/>
    </location>
</feature>
<dbReference type="RefSeq" id="WP_201925924.1">
    <property type="nucleotide sequence ID" value="NZ_JAERPO010000001.1"/>
</dbReference>
<gene>
    <name evidence="2" type="ORF">K5P26_04680</name>
</gene>
<protein>
    <submittedName>
        <fullName evidence="2">Nuclear transport factor 2 family protein</fullName>
    </submittedName>
</protein>
<comment type="caution">
    <text evidence="2">The sequence shown here is derived from an EMBL/GenBank/DDBJ whole genome shotgun (WGS) entry which is preliminary data.</text>
</comment>
<dbReference type="Gene3D" id="3.10.450.50">
    <property type="match status" value="1"/>
</dbReference>
<dbReference type="InterPro" id="IPR032710">
    <property type="entry name" value="NTF2-like_dom_sf"/>
</dbReference>
<sequence length="146" mass="15721">MTPEQIDKLINEHFEYEATDNIDAVVAGMTPDAAHHVIPSPAGPISGHAAVRAFYTRLFAAIAGEKVTPVRRLYGPDFVVDEVLWEGQVHDGSIFLCDGKSGRVTFRMLHVFEFDGELVKSEQVWCDLAAIQAQLGVGAAAAAVAA</sequence>
<reference evidence="2" key="1">
    <citation type="submission" date="2021-08" db="EMBL/GenBank/DDBJ databases">
        <title>Sphingopyxis panaciterrulae sp. nov., isolated from the surface water of the Yellow Sea.</title>
        <authorList>
            <person name="Gao Z."/>
            <person name="Zhang D."/>
            <person name="Zhang A."/>
        </authorList>
    </citation>
    <scope>NUCLEOTIDE SEQUENCE</scope>
    <source>
        <strain evidence="2">XHP0097</strain>
    </source>
</reference>
<dbReference type="EMBL" id="JAILXK010000001">
    <property type="protein sequence ID" value="MBY4636434.1"/>
    <property type="molecule type" value="Genomic_DNA"/>
</dbReference>